<sequence>MISSYKNLLDCGPQIKKSRRPALCGTSVSYTFVTQLGQRTSCNF</sequence>
<comment type="caution">
    <text evidence="1">The sequence shown here is derived from an EMBL/GenBank/DDBJ whole genome shotgun (WGS) entry which is preliminary data.</text>
</comment>
<accession>A0A133XQ07</accession>
<gene>
    <name evidence="1" type="ORF">HMPREF3192_01387</name>
</gene>
<protein>
    <submittedName>
        <fullName evidence="1">Uncharacterized protein</fullName>
    </submittedName>
</protein>
<evidence type="ECO:0000313" key="1">
    <source>
        <dbReference type="EMBL" id="KXB33016.1"/>
    </source>
</evidence>
<proteinExistence type="predicted"/>
<keyword evidence="2" id="KW-1185">Reference proteome</keyword>
<reference evidence="2" key="1">
    <citation type="submission" date="2016-01" db="EMBL/GenBank/DDBJ databases">
        <authorList>
            <person name="Mitreva M."/>
            <person name="Pepin K.H."/>
            <person name="Mihindukulasuriya K.A."/>
            <person name="Fulton R."/>
            <person name="Fronick C."/>
            <person name="O'Laughlin M."/>
            <person name="Miner T."/>
            <person name="Herter B."/>
            <person name="Rosa B.A."/>
            <person name="Cordes M."/>
            <person name="Tomlinson C."/>
            <person name="Wollam A."/>
            <person name="Palsikar V.B."/>
            <person name="Mardis E.R."/>
            <person name="Wilson R.K."/>
        </authorList>
    </citation>
    <scope>NUCLEOTIDE SEQUENCE [LARGE SCALE GENOMIC DNA]</scope>
    <source>
        <strain evidence="2">DNF00019</strain>
    </source>
</reference>
<name>A0A133XQ07_9ACTN</name>
<dbReference type="STRING" id="1393034.HMPREF3192_01387"/>
<dbReference type="AlphaFoldDB" id="A0A133XQ07"/>
<dbReference type="PATRIC" id="fig|1393034.3.peg.1350"/>
<dbReference type="Proteomes" id="UP000070675">
    <property type="component" value="Unassembled WGS sequence"/>
</dbReference>
<dbReference type="EMBL" id="LSCR01000042">
    <property type="protein sequence ID" value="KXB33016.1"/>
    <property type="molecule type" value="Genomic_DNA"/>
</dbReference>
<organism evidence="1 2">
    <name type="scientific">Atopobium deltae</name>
    <dbReference type="NCBI Taxonomy" id="1393034"/>
    <lineage>
        <taxon>Bacteria</taxon>
        <taxon>Bacillati</taxon>
        <taxon>Actinomycetota</taxon>
        <taxon>Coriobacteriia</taxon>
        <taxon>Coriobacteriales</taxon>
        <taxon>Atopobiaceae</taxon>
        <taxon>Atopobium</taxon>
    </lineage>
</organism>
<evidence type="ECO:0000313" key="2">
    <source>
        <dbReference type="Proteomes" id="UP000070675"/>
    </source>
</evidence>